<dbReference type="PANTHER" id="PTHR33525">
    <property type="match status" value="1"/>
</dbReference>
<evidence type="ECO:0000259" key="1">
    <source>
        <dbReference type="PROSITE" id="PS51833"/>
    </source>
</evidence>
<keyword evidence="3" id="KW-1185">Reference proteome</keyword>
<protein>
    <submittedName>
        <fullName evidence="2">HD-like signal output (HDOD) protein</fullName>
    </submittedName>
</protein>
<dbReference type="EMBL" id="JACCFH010000001">
    <property type="protein sequence ID" value="NYG35111.1"/>
    <property type="molecule type" value="Genomic_DNA"/>
</dbReference>
<dbReference type="Gene3D" id="1.10.3210.10">
    <property type="entry name" value="Hypothetical protein af1432"/>
    <property type="match status" value="1"/>
</dbReference>
<evidence type="ECO:0000313" key="3">
    <source>
        <dbReference type="Proteomes" id="UP000518288"/>
    </source>
</evidence>
<dbReference type="PROSITE" id="PS51833">
    <property type="entry name" value="HDOD"/>
    <property type="match status" value="1"/>
</dbReference>
<evidence type="ECO:0000313" key="2">
    <source>
        <dbReference type="EMBL" id="NYG35111.1"/>
    </source>
</evidence>
<accession>A0A7Y9U8Y2</accession>
<comment type="caution">
    <text evidence="2">The sequence shown here is derived from an EMBL/GenBank/DDBJ whole genome shotgun (WGS) entry which is preliminary data.</text>
</comment>
<organism evidence="2 3">
    <name type="scientific">Sphaerotilus montanus</name>
    <dbReference type="NCBI Taxonomy" id="522889"/>
    <lineage>
        <taxon>Bacteria</taxon>
        <taxon>Pseudomonadati</taxon>
        <taxon>Pseudomonadota</taxon>
        <taxon>Betaproteobacteria</taxon>
        <taxon>Burkholderiales</taxon>
        <taxon>Sphaerotilaceae</taxon>
        <taxon>Sphaerotilus</taxon>
    </lineage>
</organism>
<reference evidence="2 3" key="1">
    <citation type="submission" date="2020-07" db="EMBL/GenBank/DDBJ databases">
        <title>Genomic Encyclopedia of Archaeal and Bacterial Type Strains, Phase II (KMG-II): from individual species to whole genera.</title>
        <authorList>
            <person name="Goeker M."/>
        </authorList>
    </citation>
    <scope>NUCLEOTIDE SEQUENCE [LARGE SCALE GENOMIC DNA]</scope>
    <source>
        <strain evidence="2 3">DSM 21226</strain>
    </source>
</reference>
<name>A0A7Y9U8Y2_9BURK</name>
<gene>
    <name evidence="2" type="ORF">BDD16_004097</name>
</gene>
<sequence length="299" mass="32570">MHVLSVPSDLLAPSVASALSDAPMLSALVADIGIPPCPDMLLRLRAELARTPPRSEELARIAMTDVAVSAALLKAAYAPWLGRGRGRGTLAQAFERLGPVRCTALLSALALREVLPAHGPSLERFWDVAHRRSVAMAWLARRHGEVAPDVAQTFGLFCDVGIPVLLQRFESPSYRATLAEANLGFRAFTEVERGRHGTDHAVVGAALARTWGVGEEIVEAVCLHHDYRVLGAEHRRRPSSLLIALALVAERMIQLHRGRNRHGEWLRGGVQALAALGMSEDDFEDWSDEIRTQMVLSGP</sequence>
<dbReference type="Pfam" id="PF08668">
    <property type="entry name" value="HDOD"/>
    <property type="match status" value="1"/>
</dbReference>
<dbReference type="AlphaFoldDB" id="A0A7Y9U8Y2"/>
<dbReference type="PANTHER" id="PTHR33525:SF6">
    <property type="entry name" value="HDOD DOMAIN-CONTAINING PROTEIN"/>
    <property type="match status" value="1"/>
</dbReference>
<dbReference type="RefSeq" id="WP_179635662.1">
    <property type="nucleotide sequence ID" value="NZ_CAXYYM010000048.1"/>
</dbReference>
<dbReference type="InterPro" id="IPR013976">
    <property type="entry name" value="HDOD"/>
</dbReference>
<dbReference type="SUPFAM" id="SSF109604">
    <property type="entry name" value="HD-domain/PDEase-like"/>
    <property type="match status" value="1"/>
</dbReference>
<proteinExistence type="predicted"/>
<feature type="domain" description="HDOD" evidence="1">
    <location>
        <begin position="34"/>
        <end position="227"/>
    </location>
</feature>
<dbReference type="InterPro" id="IPR052340">
    <property type="entry name" value="RNase_Y/CdgJ"/>
</dbReference>
<dbReference type="Proteomes" id="UP000518288">
    <property type="component" value="Unassembled WGS sequence"/>
</dbReference>